<dbReference type="Pfam" id="PF06259">
    <property type="entry name" value="Abhydrolase_8"/>
    <property type="match status" value="1"/>
</dbReference>
<feature type="domain" description="DUF1023" evidence="1">
    <location>
        <begin position="299"/>
        <end position="481"/>
    </location>
</feature>
<name>A0ABP8P6Q4_9NOCA</name>
<reference evidence="3" key="1">
    <citation type="journal article" date="2019" name="Int. J. Syst. Evol. Microbiol.">
        <title>The Global Catalogue of Microorganisms (GCM) 10K type strain sequencing project: providing services to taxonomists for standard genome sequencing and annotation.</title>
        <authorList>
            <consortium name="The Broad Institute Genomics Platform"/>
            <consortium name="The Broad Institute Genome Sequencing Center for Infectious Disease"/>
            <person name="Wu L."/>
            <person name="Ma J."/>
        </authorList>
    </citation>
    <scope>NUCLEOTIDE SEQUENCE [LARGE SCALE GENOMIC DNA]</scope>
    <source>
        <strain evidence="3">JCM 32206</strain>
    </source>
</reference>
<accession>A0ABP8P6Q4</accession>
<sequence>MRPTLSRLRTWDPAALTGHADAVAATGRAHLAAVVAVHARTRATAWTGVAAEAALDRVARELRSATAVSGTMDDVAVALRTGAAAIGAARSAALAVAGEASEGMGLRVTDSGRVSAPPVPWLGGVLATALVRALLSDAARTQQARLAVALDAVDEADRALAAALTPAGADLPSKGTGTVAQPRGGTPEGNFRWWAALTPAEQRAVVTDHPEWIGNLDGIPAHVRDEANRARLAADRRDLEERIGEIRAAGRYRESLGSAGSWDRAEVRADRDRLAEIDAVAQSISVPGRQLLVYRDEPRIRAAVAVGDVDTADHVAVFTPGVNSTVGDDLGRYADTMTNLGRDAEGQLAAAGRGDEKVASVVWMDYHAPQLNPDDPVGSVRDAVRDLGAGRAATTGAGALASFYRGVAASRPDCVHLTALGHSYGSTTTGLALQRTGTGVDDAVFFGSPGLGTDDVRDLGLPPGHVFVAEAPGDPIADLAAYGADPNRLPGVTTLSTAGDGSRSGSTGHSAYLDEGSTSMHNLAAVVAGLPDRIVAGGDAGIGDRVPVPVLGDLRERIFGGVDRDRPGGGR</sequence>
<comment type="caution">
    <text evidence="2">The sequence shown here is derived from an EMBL/GenBank/DDBJ whole genome shotgun (WGS) entry which is preliminary data.</text>
</comment>
<dbReference type="InterPro" id="IPR029058">
    <property type="entry name" value="AB_hydrolase_fold"/>
</dbReference>
<evidence type="ECO:0000259" key="1">
    <source>
        <dbReference type="Pfam" id="PF06259"/>
    </source>
</evidence>
<dbReference type="EMBL" id="BAABFB010000048">
    <property type="protein sequence ID" value="GAA4481247.1"/>
    <property type="molecule type" value="Genomic_DNA"/>
</dbReference>
<dbReference type="InterPro" id="IPR010427">
    <property type="entry name" value="DUF1023"/>
</dbReference>
<proteinExistence type="predicted"/>
<protein>
    <recommendedName>
        <fullName evidence="1">DUF1023 domain-containing protein</fullName>
    </recommendedName>
</protein>
<gene>
    <name evidence="2" type="ORF">GCM10023094_29030</name>
</gene>
<evidence type="ECO:0000313" key="2">
    <source>
        <dbReference type="EMBL" id="GAA4481247.1"/>
    </source>
</evidence>
<evidence type="ECO:0000313" key="3">
    <source>
        <dbReference type="Proteomes" id="UP001501183"/>
    </source>
</evidence>
<dbReference type="RefSeq" id="WP_345346050.1">
    <property type="nucleotide sequence ID" value="NZ_BAABFB010000048.1"/>
</dbReference>
<dbReference type="SUPFAM" id="SSF53474">
    <property type="entry name" value="alpha/beta-Hydrolases"/>
    <property type="match status" value="1"/>
</dbReference>
<dbReference type="Proteomes" id="UP001501183">
    <property type="component" value="Unassembled WGS sequence"/>
</dbReference>
<keyword evidence="3" id="KW-1185">Reference proteome</keyword>
<organism evidence="2 3">
    <name type="scientific">Rhodococcus olei</name>
    <dbReference type="NCBI Taxonomy" id="2161675"/>
    <lineage>
        <taxon>Bacteria</taxon>
        <taxon>Bacillati</taxon>
        <taxon>Actinomycetota</taxon>
        <taxon>Actinomycetes</taxon>
        <taxon>Mycobacteriales</taxon>
        <taxon>Nocardiaceae</taxon>
        <taxon>Rhodococcus</taxon>
    </lineage>
</organism>